<sequence length="299" mass="32573">MTLEQLRIFVAVAEREHVTRAAEFLNLTQSAVSHAVTQLEGEFQLSFFSRVGRRIELTEAGRRFLDEARTVLSRAEVARERMLDLSGLRDGVLRIHASHTIASYWLPARLNAFRAAHPGIRLHVVIANTRDIGRLVQSGEASIGLVEGDLPALDLCSDIVAHDRLLLVVAPDHPWATTPPDVGSLLDTPWVLREAGSGTRMEFEQGLRALGVDPDKLDIVLEVASNEAVASVVETGDAAAVLSASVVAGRVEAGLLCVAPLPLPDRQFRVLRHPQQRLSPAEHAFLTLLGLTITPNKPM</sequence>
<dbReference type="PANTHER" id="PTHR30126">
    <property type="entry name" value="HTH-TYPE TRANSCRIPTIONAL REGULATOR"/>
    <property type="match status" value="1"/>
</dbReference>
<dbReference type="InterPro" id="IPR005119">
    <property type="entry name" value="LysR_subst-bd"/>
</dbReference>
<evidence type="ECO:0000256" key="3">
    <source>
        <dbReference type="ARBA" id="ARBA00023125"/>
    </source>
</evidence>
<dbReference type="SUPFAM" id="SSF46785">
    <property type="entry name" value="Winged helix' DNA-binding domain"/>
    <property type="match status" value="1"/>
</dbReference>
<evidence type="ECO:0000313" key="6">
    <source>
        <dbReference type="EMBL" id="MBO1358643.1"/>
    </source>
</evidence>
<evidence type="ECO:0000313" key="7">
    <source>
        <dbReference type="Proteomes" id="UP000664771"/>
    </source>
</evidence>
<evidence type="ECO:0000259" key="5">
    <source>
        <dbReference type="PROSITE" id="PS50931"/>
    </source>
</evidence>
<accession>A0ABS3LRV3</accession>
<proteinExistence type="inferred from homology"/>
<dbReference type="InterPro" id="IPR036390">
    <property type="entry name" value="WH_DNA-bd_sf"/>
</dbReference>
<dbReference type="InterPro" id="IPR000847">
    <property type="entry name" value="LysR_HTH_N"/>
</dbReference>
<evidence type="ECO:0000256" key="4">
    <source>
        <dbReference type="ARBA" id="ARBA00023163"/>
    </source>
</evidence>
<evidence type="ECO:0000256" key="1">
    <source>
        <dbReference type="ARBA" id="ARBA00009437"/>
    </source>
</evidence>
<name>A0ABS3LRV3_9PROT</name>
<dbReference type="RefSeq" id="WP_207879012.1">
    <property type="nucleotide sequence ID" value="NZ_JAFVMF010000002.1"/>
</dbReference>
<comment type="caution">
    <text evidence="6">The sequence shown here is derived from an EMBL/GenBank/DDBJ whole genome shotgun (WGS) entry which is preliminary data.</text>
</comment>
<evidence type="ECO:0000256" key="2">
    <source>
        <dbReference type="ARBA" id="ARBA00023015"/>
    </source>
</evidence>
<comment type="similarity">
    <text evidence="1">Belongs to the LysR transcriptional regulatory family.</text>
</comment>
<dbReference type="Pfam" id="PF03466">
    <property type="entry name" value="LysR_substrate"/>
    <property type="match status" value="1"/>
</dbReference>
<dbReference type="PROSITE" id="PS50931">
    <property type="entry name" value="HTH_LYSR"/>
    <property type="match status" value="1"/>
</dbReference>
<dbReference type="PRINTS" id="PR00039">
    <property type="entry name" value="HTHLYSR"/>
</dbReference>
<dbReference type="PANTHER" id="PTHR30126:SF39">
    <property type="entry name" value="HTH-TYPE TRANSCRIPTIONAL REGULATOR CYSL"/>
    <property type="match status" value="1"/>
</dbReference>
<dbReference type="EMBL" id="JAFVMF010000002">
    <property type="protein sequence ID" value="MBO1358643.1"/>
    <property type="molecule type" value="Genomic_DNA"/>
</dbReference>
<gene>
    <name evidence="6" type="ORF">J2D73_02365</name>
</gene>
<reference evidence="6 7" key="1">
    <citation type="submission" date="2021-03" db="EMBL/GenBank/DDBJ databases">
        <title>The complete genome sequence of Acetobacter sacchari TBRC 11175.</title>
        <authorList>
            <person name="Charoenyingcharoen P."/>
            <person name="Yukphan P."/>
        </authorList>
    </citation>
    <scope>NUCLEOTIDE SEQUENCE [LARGE SCALE GENOMIC DNA]</scope>
    <source>
        <strain evidence="6 7">TBRC 11175</strain>
    </source>
</reference>
<keyword evidence="7" id="KW-1185">Reference proteome</keyword>
<dbReference type="SUPFAM" id="SSF53850">
    <property type="entry name" value="Periplasmic binding protein-like II"/>
    <property type="match status" value="1"/>
</dbReference>
<dbReference type="Gene3D" id="3.40.190.290">
    <property type="match status" value="1"/>
</dbReference>
<protein>
    <submittedName>
        <fullName evidence="6">LysR family transcriptional regulator</fullName>
    </submittedName>
</protein>
<keyword evidence="2" id="KW-0805">Transcription regulation</keyword>
<feature type="domain" description="HTH lysR-type" evidence="5">
    <location>
        <begin position="1"/>
        <end position="58"/>
    </location>
</feature>
<organism evidence="6 7">
    <name type="scientific">Acetobacter sacchari</name>
    <dbReference type="NCBI Taxonomy" id="2661687"/>
    <lineage>
        <taxon>Bacteria</taxon>
        <taxon>Pseudomonadati</taxon>
        <taxon>Pseudomonadota</taxon>
        <taxon>Alphaproteobacteria</taxon>
        <taxon>Acetobacterales</taxon>
        <taxon>Acetobacteraceae</taxon>
        <taxon>Acetobacter</taxon>
    </lineage>
</organism>
<dbReference type="InterPro" id="IPR036388">
    <property type="entry name" value="WH-like_DNA-bd_sf"/>
</dbReference>
<keyword evidence="3" id="KW-0238">DNA-binding</keyword>
<dbReference type="Gene3D" id="1.10.10.10">
    <property type="entry name" value="Winged helix-like DNA-binding domain superfamily/Winged helix DNA-binding domain"/>
    <property type="match status" value="1"/>
</dbReference>
<dbReference type="Proteomes" id="UP000664771">
    <property type="component" value="Unassembled WGS sequence"/>
</dbReference>
<dbReference type="Pfam" id="PF00126">
    <property type="entry name" value="HTH_1"/>
    <property type="match status" value="1"/>
</dbReference>
<keyword evidence="4" id="KW-0804">Transcription</keyword>
<dbReference type="CDD" id="cd08420">
    <property type="entry name" value="PBP2_CysL_like"/>
    <property type="match status" value="1"/>
</dbReference>